<reference evidence="3 4" key="1">
    <citation type="journal article" date="2017" name="ISME J.">
        <title>Energy and carbon metabolisms in a deep terrestrial subsurface fluid microbial community.</title>
        <authorList>
            <person name="Momper L."/>
            <person name="Jungbluth S.P."/>
            <person name="Lee M.D."/>
            <person name="Amend J.P."/>
        </authorList>
    </citation>
    <scope>NUCLEOTIDE SEQUENCE [LARGE SCALE GENOMIC DNA]</scope>
    <source>
        <strain evidence="3">SURF_5</strain>
    </source>
</reference>
<comment type="subcellular location">
    <subcellularLocation>
        <location evidence="1">Cell membrane</location>
        <topology evidence="1">Peripheral membrane protein</topology>
        <orientation evidence="1">Cytoplasmic side</orientation>
    </subcellularLocation>
</comment>
<name>A0A3A4NU15_ABYX5</name>
<dbReference type="SUPFAM" id="SSF56762">
    <property type="entry name" value="HydB/Nqo4-like"/>
    <property type="match status" value="1"/>
</dbReference>
<keyword evidence="1" id="KW-0813">Transport</keyword>
<sequence>MKDLTKELHTQCMTMQMGPSHPAMHGTVKLLIDIDGEDIHTVIPEVGYLHRGFEKMCENSTYHQVIPYTDRLNYVSPFINNVGYVMAVEKMLGIETPERCQYLRVLASEISRLTDHLTCVGASAMELAAFTAMLYAIQGREWLWELIESLCGARLTTTYTRIGGVAYDLPEGFRPQTRKILDKVQSLIDDMRGLLEKNRIFYDRMRGTGVLNAEDCLAYGVTGPCLRAAGVYYDVRKAMPYLVYDRLDFEVPLGKAGDNYDKFMVRVFEMEQSIRIIDQVLAQMPEGPIAVDDPKVTLPPKEKVYNSIEGLVHHFNIIIKGIRPPKGEVYFAVEGGNGELGFYIVSDGSEKPWKCRCRPPCFPIVEAMPKMLEGAMIADIIPTFGMVNMIGGEMDR</sequence>
<dbReference type="AlphaFoldDB" id="A0A3A4NU15"/>
<accession>A0A3A4NU15</accession>
<keyword evidence="3" id="KW-0560">Oxidoreductase</keyword>
<dbReference type="PANTHER" id="PTHR11993:SF10">
    <property type="entry name" value="NADH DEHYDROGENASE [UBIQUINONE] IRON-SULFUR PROTEIN 2, MITOCHONDRIAL"/>
    <property type="match status" value="1"/>
</dbReference>
<dbReference type="EMBL" id="QZKU01000042">
    <property type="protein sequence ID" value="RJP23927.1"/>
    <property type="molecule type" value="Genomic_DNA"/>
</dbReference>
<dbReference type="EC" id="7.1.1.-" evidence="1"/>
<dbReference type="GO" id="GO:0048038">
    <property type="term" value="F:quinone binding"/>
    <property type="evidence" value="ECO:0007669"/>
    <property type="project" value="UniProtKB-KW"/>
</dbReference>
<gene>
    <name evidence="1" type="primary">nuoD</name>
    <name evidence="3" type="ORF">C4520_05140</name>
</gene>
<protein>
    <recommendedName>
        <fullName evidence="1">NADH-quinone oxidoreductase subunit D</fullName>
        <ecNumber evidence="1">7.1.1.-</ecNumber>
    </recommendedName>
    <alternativeName>
        <fullName evidence="1">NADH dehydrogenase I subunit D</fullName>
    </alternativeName>
    <alternativeName>
        <fullName evidence="1">NDH-1 subunit D</fullName>
    </alternativeName>
</protein>
<dbReference type="Pfam" id="PF00346">
    <property type="entry name" value="Complex1_49kDa"/>
    <property type="match status" value="1"/>
</dbReference>
<dbReference type="HAMAP" id="MF_01358">
    <property type="entry name" value="NDH1_NuoD"/>
    <property type="match status" value="1"/>
</dbReference>
<dbReference type="NCBIfam" id="NF004739">
    <property type="entry name" value="PRK06075.1"/>
    <property type="match status" value="1"/>
</dbReference>
<dbReference type="PANTHER" id="PTHR11993">
    <property type="entry name" value="NADH-UBIQUINONE OXIDOREDUCTASE 49 KDA SUBUNIT"/>
    <property type="match status" value="1"/>
</dbReference>
<keyword evidence="1" id="KW-0830">Ubiquinone</keyword>
<proteinExistence type="inferred from homology"/>
<keyword evidence="1" id="KW-1278">Translocase</keyword>
<evidence type="ECO:0000256" key="1">
    <source>
        <dbReference type="HAMAP-Rule" id="MF_01358"/>
    </source>
</evidence>
<dbReference type="Gene3D" id="1.10.645.10">
    <property type="entry name" value="Cytochrome-c3 Hydrogenase, chain B"/>
    <property type="match status" value="1"/>
</dbReference>
<comment type="subunit">
    <text evidence="1">NDH-1 is composed of 14 different subunits. Subunits NuoB, C, D, E, F, and G constitute the peripheral sector of the complex.</text>
</comment>
<dbReference type="InterPro" id="IPR001135">
    <property type="entry name" value="NADH_Q_OxRdtase_suD"/>
</dbReference>
<dbReference type="NCBIfam" id="TIGR01962">
    <property type="entry name" value="NuoD"/>
    <property type="match status" value="1"/>
</dbReference>
<comment type="caution">
    <text evidence="3">The sequence shown here is derived from an EMBL/GenBank/DDBJ whole genome shotgun (WGS) entry which is preliminary data.</text>
</comment>
<organism evidence="3 4">
    <name type="scientific">Abyssobacteria bacterium (strain SURF_5)</name>
    <dbReference type="NCBI Taxonomy" id="2093360"/>
    <lineage>
        <taxon>Bacteria</taxon>
        <taxon>Pseudomonadati</taxon>
        <taxon>Candidatus Hydrogenedentota</taxon>
        <taxon>Candidatus Abyssobacteria</taxon>
    </lineage>
</organism>
<evidence type="ECO:0000313" key="3">
    <source>
        <dbReference type="EMBL" id="RJP23927.1"/>
    </source>
</evidence>
<keyword evidence="1" id="KW-0874">Quinone</keyword>
<dbReference type="InterPro" id="IPR029014">
    <property type="entry name" value="NiFe-Hase_large"/>
</dbReference>
<dbReference type="Proteomes" id="UP000265882">
    <property type="component" value="Unassembled WGS sequence"/>
</dbReference>
<keyword evidence="1" id="KW-0520">NAD</keyword>
<dbReference type="GO" id="GO:0050136">
    <property type="term" value="F:NADH dehydrogenase (quinone) (non-electrogenic) activity"/>
    <property type="evidence" value="ECO:0007669"/>
    <property type="project" value="UniProtKB-UniRule"/>
</dbReference>
<dbReference type="GO" id="GO:0005886">
    <property type="term" value="C:plasma membrane"/>
    <property type="evidence" value="ECO:0007669"/>
    <property type="project" value="UniProtKB-SubCell"/>
</dbReference>
<evidence type="ECO:0000313" key="4">
    <source>
        <dbReference type="Proteomes" id="UP000265882"/>
    </source>
</evidence>
<dbReference type="InterPro" id="IPR022885">
    <property type="entry name" value="NDH1_su_D/H"/>
</dbReference>
<comment type="similarity">
    <text evidence="1">Belongs to the complex I 49 kDa subunit family.</text>
</comment>
<comment type="function">
    <text evidence="1">NDH-1 shuttles electrons from NADH, via FMN and iron-sulfur (Fe-S) centers, to quinones in the respiratory chain. The immediate electron acceptor for the enzyme in this species is believed to be ubiquinone. Couples the redox reaction to proton translocation (for every two electrons transferred, four hydrogen ions are translocated across the cytoplasmic membrane), and thus conserves the redox energy in a proton gradient.</text>
</comment>
<evidence type="ECO:0000259" key="2">
    <source>
        <dbReference type="Pfam" id="PF00346"/>
    </source>
</evidence>
<dbReference type="GO" id="GO:0051287">
    <property type="term" value="F:NAD binding"/>
    <property type="evidence" value="ECO:0007669"/>
    <property type="project" value="InterPro"/>
</dbReference>
<keyword evidence="1" id="KW-0472">Membrane</keyword>
<keyword evidence="1" id="KW-1003">Cell membrane</keyword>
<feature type="domain" description="NADH-quinone oxidoreductase subunit D" evidence="2">
    <location>
        <begin position="127"/>
        <end position="396"/>
    </location>
</feature>
<comment type="catalytic activity">
    <reaction evidence="1">
        <text>a quinone + NADH + 5 H(+)(in) = a quinol + NAD(+) + 4 H(+)(out)</text>
        <dbReference type="Rhea" id="RHEA:57888"/>
        <dbReference type="ChEBI" id="CHEBI:15378"/>
        <dbReference type="ChEBI" id="CHEBI:24646"/>
        <dbReference type="ChEBI" id="CHEBI:57540"/>
        <dbReference type="ChEBI" id="CHEBI:57945"/>
        <dbReference type="ChEBI" id="CHEBI:132124"/>
    </reaction>
</comment>